<evidence type="ECO:0000313" key="3">
    <source>
        <dbReference type="EMBL" id="AWV90240.1"/>
    </source>
</evidence>
<accession>A0A2Z4FN20</accession>
<dbReference type="EMBL" id="CP030032">
    <property type="protein sequence ID" value="AWV90240.1"/>
    <property type="molecule type" value="Genomic_DNA"/>
</dbReference>
<organism evidence="3 4">
    <name type="scientific">Bradymonas sediminis</name>
    <dbReference type="NCBI Taxonomy" id="1548548"/>
    <lineage>
        <taxon>Bacteria</taxon>
        <taxon>Deltaproteobacteria</taxon>
        <taxon>Bradymonadales</taxon>
        <taxon>Bradymonadaceae</taxon>
        <taxon>Bradymonas</taxon>
    </lineage>
</organism>
<feature type="region of interest" description="Disordered" evidence="1">
    <location>
        <begin position="433"/>
        <end position="464"/>
    </location>
</feature>
<feature type="signal peptide" evidence="2">
    <location>
        <begin position="1"/>
        <end position="22"/>
    </location>
</feature>
<protein>
    <recommendedName>
        <fullName evidence="5">Phytase-like domain-containing protein</fullName>
    </recommendedName>
</protein>
<evidence type="ECO:0000256" key="2">
    <source>
        <dbReference type="SAM" id="SignalP"/>
    </source>
</evidence>
<keyword evidence="2" id="KW-0732">Signal</keyword>
<evidence type="ECO:0008006" key="5">
    <source>
        <dbReference type="Google" id="ProtNLM"/>
    </source>
</evidence>
<gene>
    <name evidence="3" type="ORF">DN745_13240</name>
</gene>
<keyword evidence="4" id="KW-1185">Reference proteome</keyword>
<dbReference type="AlphaFoldDB" id="A0A2Z4FN20"/>
<feature type="compositionally biased region" description="Gly residues" evidence="1">
    <location>
        <begin position="451"/>
        <end position="463"/>
    </location>
</feature>
<evidence type="ECO:0000313" key="4">
    <source>
        <dbReference type="Proteomes" id="UP000249799"/>
    </source>
</evidence>
<name>A0A2Z4FN20_9DELT</name>
<feature type="compositionally biased region" description="Low complexity" evidence="1">
    <location>
        <begin position="441"/>
        <end position="450"/>
    </location>
</feature>
<reference evidence="3 4" key="1">
    <citation type="submission" date="2018-06" db="EMBL/GenBank/DDBJ databases">
        <title>Lujinxingia sediminis gen. nov. sp. nov., a new facultative anaerobic member of the class Deltaproteobacteria, and proposal of Lujinxingaceae fam. nov.</title>
        <authorList>
            <person name="Guo L.-Y."/>
            <person name="Li C.-M."/>
            <person name="Wang S."/>
            <person name="Du Z.-J."/>
        </authorList>
    </citation>
    <scope>NUCLEOTIDE SEQUENCE [LARGE SCALE GENOMIC DNA]</scope>
    <source>
        <strain evidence="3 4">FA350</strain>
    </source>
</reference>
<dbReference type="KEGG" id="bsed:DN745_13240"/>
<dbReference type="Proteomes" id="UP000249799">
    <property type="component" value="Chromosome"/>
</dbReference>
<evidence type="ECO:0000256" key="1">
    <source>
        <dbReference type="SAM" id="MobiDB-lite"/>
    </source>
</evidence>
<proteinExistence type="predicted"/>
<sequence>MCRLAALALGVSWVGAPGLVQAQDALSEDVFGPDATAEDAVHMRLSEVRRYQLPDGLAPGELKVASGVDGRTLYAATTGLAAAEEGGVQEAACTIVEAQEDGARAISFRFQDKPTGCVGVIAHPDGGFFVRGTHLTVLNLESVPAERGGFTARIDAAGREVWALADQTLLEATRVADGGTGEFMGRYIGASPTMAFNPQTNRLLAFSNGELSAGDSRRLTQAHVIDANSGELRTSGLGFGIQDSGTVLKTALYRAAQNDFLIHFQTGAGTDNPFFSYNGRRSIDAFEPAGKQWRERDIPEVVLSADQSLYILSRTSKRPDADAEVSAYNAQGNLLWSVVLAQDSGPTSPGAAENIWLLKDHILVGFPAPIGTALRVLERASGEQVGQERLGVNVVFGQIAYQILGIAQAAQASASLISAEPQTRIMREDRIEILSGPPTPNDANDADAGAGEPGGPQGSGESGGCAVAKADALPPLSGLSLAFAVLVFTIANRRRTNCVYSGE</sequence>
<feature type="chain" id="PRO_5016333048" description="Phytase-like domain-containing protein" evidence="2">
    <location>
        <begin position="23"/>
        <end position="503"/>
    </location>
</feature>
<dbReference type="OrthoDB" id="10003854at2"/>